<evidence type="ECO:0000259" key="10">
    <source>
        <dbReference type="PROSITE" id="PS51508"/>
    </source>
</evidence>
<feature type="compositionally biased region" description="Low complexity" evidence="8">
    <location>
        <begin position="442"/>
        <end position="462"/>
    </location>
</feature>
<dbReference type="InterPro" id="IPR011033">
    <property type="entry name" value="PRC_barrel-like_sf"/>
</dbReference>
<proteinExistence type="inferred from homology"/>
<evidence type="ECO:0000256" key="1">
    <source>
        <dbReference type="ARBA" id="ARBA00004245"/>
    </source>
</evidence>
<keyword evidence="2" id="KW-0963">Cytoplasm</keyword>
<comment type="similarity">
    <text evidence="6">Belongs to the CAMSAP1 family.</text>
</comment>
<feature type="compositionally biased region" description="Low complexity" evidence="8">
    <location>
        <begin position="708"/>
        <end position="719"/>
    </location>
</feature>
<feature type="compositionally biased region" description="Polar residues" evidence="8">
    <location>
        <begin position="1062"/>
        <end position="1075"/>
    </location>
</feature>
<dbReference type="InterPro" id="IPR038209">
    <property type="entry name" value="CKK_dom_sf"/>
</dbReference>
<evidence type="ECO:0000256" key="2">
    <source>
        <dbReference type="ARBA" id="ARBA00022490"/>
    </source>
</evidence>
<feature type="compositionally biased region" description="Low complexity" evidence="8">
    <location>
        <begin position="475"/>
        <end position="494"/>
    </location>
</feature>
<keyword evidence="4 7" id="KW-0175">Coiled coil</keyword>
<evidence type="ECO:0000256" key="3">
    <source>
        <dbReference type="ARBA" id="ARBA00022701"/>
    </source>
</evidence>
<evidence type="ECO:0000256" key="7">
    <source>
        <dbReference type="SAM" id="Coils"/>
    </source>
</evidence>
<keyword evidence="12" id="KW-1185">Reference proteome</keyword>
<keyword evidence="3 6" id="KW-0493">Microtubule</keyword>
<dbReference type="AlphaFoldDB" id="A0A401SND4"/>
<dbReference type="PROSITE" id="PS51508">
    <property type="entry name" value="CKK"/>
    <property type="match status" value="1"/>
</dbReference>
<dbReference type="GO" id="GO:0031122">
    <property type="term" value="P:cytoplasmic microtubule organization"/>
    <property type="evidence" value="ECO:0007669"/>
    <property type="project" value="TreeGrafter"/>
</dbReference>
<feature type="compositionally biased region" description="Polar residues" evidence="8">
    <location>
        <begin position="151"/>
        <end position="163"/>
    </location>
</feature>
<dbReference type="GO" id="GO:0007026">
    <property type="term" value="P:negative regulation of microtubule depolymerization"/>
    <property type="evidence" value="ECO:0007669"/>
    <property type="project" value="TreeGrafter"/>
</dbReference>
<dbReference type="OMA" id="SPQMTTW"/>
<dbReference type="Pfam" id="PF11971">
    <property type="entry name" value="CAMSAP_CH"/>
    <property type="match status" value="1"/>
</dbReference>
<feature type="compositionally biased region" description="Basic and acidic residues" evidence="8">
    <location>
        <begin position="847"/>
        <end position="860"/>
    </location>
</feature>
<feature type="coiled-coil region" evidence="7">
    <location>
        <begin position="911"/>
        <end position="973"/>
    </location>
</feature>
<dbReference type="OrthoDB" id="2125658at2759"/>
<feature type="region of interest" description="Disordered" evidence="8">
    <location>
        <begin position="692"/>
        <end position="905"/>
    </location>
</feature>
<name>A0A401SND4_CHIPU</name>
<dbReference type="GO" id="GO:0005516">
    <property type="term" value="F:calmodulin binding"/>
    <property type="evidence" value="ECO:0007669"/>
    <property type="project" value="InterPro"/>
</dbReference>
<dbReference type="GO" id="GO:0036449">
    <property type="term" value="C:microtubule minus-end"/>
    <property type="evidence" value="ECO:0007669"/>
    <property type="project" value="TreeGrafter"/>
</dbReference>
<organism evidence="11 12">
    <name type="scientific">Chiloscyllium punctatum</name>
    <name type="common">Brownbanded bambooshark</name>
    <name type="synonym">Hemiscyllium punctatum</name>
    <dbReference type="NCBI Taxonomy" id="137246"/>
    <lineage>
        <taxon>Eukaryota</taxon>
        <taxon>Metazoa</taxon>
        <taxon>Chordata</taxon>
        <taxon>Craniata</taxon>
        <taxon>Vertebrata</taxon>
        <taxon>Chondrichthyes</taxon>
        <taxon>Elasmobranchii</taxon>
        <taxon>Galeomorphii</taxon>
        <taxon>Galeoidea</taxon>
        <taxon>Orectolobiformes</taxon>
        <taxon>Hemiscylliidae</taxon>
        <taxon>Chiloscyllium</taxon>
    </lineage>
</organism>
<evidence type="ECO:0000256" key="5">
    <source>
        <dbReference type="ARBA" id="ARBA00023212"/>
    </source>
</evidence>
<feature type="domain" description="Calponin-homology (CH)" evidence="9">
    <location>
        <begin position="17"/>
        <end position="131"/>
    </location>
</feature>
<feature type="compositionally biased region" description="Basic and acidic residues" evidence="8">
    <location>
        <begin position="424"/>
        <end position="441"/>
    </location>
</feature>
<dbReference type="SMART" id="SM01051">
    <property type="entry name" value="CAMSAP_CKK"/>
    <property type="match status" value="1"/>
</dbReference>
<comment type="subcellular location">
    <subcellularLocation>
        <location evidence="1">Cytoplasm</location>
        <location evidence="1">Cytoskeleton</location>
    </subcellularLocation>
</comment>
<dbReference type="SUPFAM" id="SSF47576">
    <property type="entry name" value="Calponin-homology domain, CH-domain"/>
    <property type="match status" value="1"/>
</dbReference>
<gene>
    <name evidence="11" type="ORF">chiPu_0010325</name>
</gene>
<feature type="compositionally biased region" description="Polar residues" evidence="8">
    <location>
        <begin position="511"/>
        <end position="523"/>
    </location>
</feature>
<evidence type="ECO:0000256" key="6">
    <source>
        <dbReference type="PROSITE-ProRule" id="PRU00841"/>
    </source>
</evidence>
<dbReference type="SUPFAM" id="SSF50346">
    <property type="entry name" value="PRC-barrel domain"/>
    <property type="match status" value="1"/>
</dbReference>
<dbReference type="InterPro" id="IPR022613">
    <property type="entry name" value="CH_CAMSAP_2"/>
</dbReference>
<feature type="compositionally biased region" description="Basic and acidic residues" evidence="8">
    <location>
        <begin position="627"/>
        <end position="644"/>
    </location>
</feature>
<evidence type="ECO:0000313" key="12">
    <source>
        <dbReference type="Proteomes" id="UP000287033"/>
    </source>
</evidence>
<protein>
    <recommendedName>
        <fullName evidence="13">CKK domain-containing protein</fullName>
    </recommendedName>
</protein>
<feature type="non-terminal residue" evidence="11">
    <location>
        <position position="1"/>
    </location>
</feature>
<dbReference type="InterPro" id="IPR032940">
    <property type="entry name" value="CAMSAP"/>
</dbReference>
<dbReference type="STRING" id="137246.A0A401SND4"/>
<feature type="coiled-coil region" evidence="7">
    <location>
        <begin position="656"/>
        <end position="683"/>
    </location>
</feature>
<dbReference type="InterPro" id="IPR001715">
    <property type="entry name" value="CH_dom"/>
</dbReference>
<evidence type="ECO:0000259" key="9">
    <source>
        <dbReference type="PROSITE" id="PS50021"/>
    </source>
</evidence>
<dbReference type="Gene3D" id="1.10.418.10">
    <property type="entry name" value="Calponin-like domain"/>
    <property type="match status" value="1"/>
</dbReference>
<feature type="compositionally biased region" description="Basic and acidic residues" evidence="8">
    <location>
        <begin position="336"/>
        <end position="360"/>
    </location>
</feature>
<feature type="compositionally biased region" description="Basic and acidic residues" evidence="8">
    <location>
        <begin position="606"/>
        <end position="620"/>
    </location>
</feature>
<sequence>DNPTSQGHAIAFCLKESENKPPMIRYRKDKVLTKQTPCFPTVTQLKDLANGCALAALIHHYCPDVLRLQDVCLKETMSVADSLYNLQLIVEFTQEYLGNCCHLGLEDMLYTPPVLKINILTFVAELFWWFEVLKPEFVRPREIPDLDDASRSGSDTPSGAENTSRLPAFLLKQPFLPVIQQTSPSQSSSGPLNHSTSMSQVDFFGKAWTKKQLKRPLSQAVSFSIPFGLDSDVDIVMGNPVGLMRSVSSDSLSSNTYRSHSCLPRGADNQEPGSENGPVASPRAARKASPLANKMAESERPPPVENGVVGDHNNCAELPTIEEALKIIHNTDKLEPRLRPEGAPDGFFLHRPDLSEDFLKPEGGQSKLDLHPPYPPADTPQETGLLPPTEDRVSGRVAPSEDGNFSRDDDSVLRDNSLESDGEDSSRPAQEEKDYASKDECTSCLSSLSSQAESVASSGSGVKMTNFAERKMKKMSSAPDSKSSSSQKTTPDSSELNDQQMASWAHRPDDSPSQNQALASEMTQLGIRLEEKRRAIEAQKKRIEAIFAKHRQRLGKSAFLQLKRKEEGGERENGVSADEDRRKLSLEERLSRIEDEEENESPVQPEFKDRGGLALDKDSEAGPGRNLGEKDAKPRRPESPREPEVDADMGEYNNAVAKLNSALSSLQLDMQRLAQQQESLMERKNVQAWVIPVPKASSQRPPRSAEFSSPSPSRKPASSGTRSPQSGPKKVSGAAAAAPPKSPRHSRPAELKITPLTRVLTPPQSVDSLPHLRKFSPSQVTVQTKSSICFGEDSEEEQQDLSVRPKPRPLGPVVSCGLAEGPLESDRPTPDLESEGNLRPVGPVVSRKVEEQPDSGKKDSSSAAKRTSLIEIPLSSLRGPEEGEDGPENVSESVSDPPGDAEQRSVGFFFKDEAKAEEEMALKRAALMEKQQKRTEEFRKRRMWLDAEKEQKKEDIRQQVEEEKVEKSFIKQEYLRRQQLKIMDDLDKVLRAKATPSKGRKPRPKSSVFRDDSVLTRSPVKGLLGSRLNKVYSRSTLSLSTMVNDSANSLSVKKSPRADSPSALQSPSRLVGNQNGEKDWENASTASSPASIPEYTGPKLYKEPSAKSNKFIIQNAITRCCLAGRVNEPQKNKILEEVEKSKSNHFLILFRDQSCQFRAVYAFLPDSEDMHRVAGVGPKLITKNMIEGIYKYNSDRKQFTQIPSKTLSASVDAVTIQGHLWQTKRPGTPKKPGPSK</sequence>
<feature type="region of interest" description="Disordered" evidence="8">
    <location>
        <begin position="336"/>
        <end position="529"/>
    </location>
</feature>
<comment type="domain">
    <text evidence="6">The CKK domain binds microtubules.</text>
</comment>
<dbReference type="Gene3D" id="3.10.20.360">
    <property type="entry name" value="CKK domain"/>
    <property type="match status" value="1"/>
</dbReference>
<feature type="compositionally biased region" description="Polar residues" evidence="8">
    <location>
        <begin position="776"/>
        <end position="787"/>
    </location>
</feature>
<feature type="compositionally biased region" description="Low complexity" evidence="8">
    <location>
        <begin position="726"/>
        <end position="739"/>
    </location>
</feature>
<dbReference type="InterPro" id="IPR031372">
    <property type="entry name" value="CAMSAP_CC1"/>
</dbReference>
<dbReference type="GO" id="GO:0031175">
    <property type="term" value="P:neuron projection development"/>
    <property type="evidence" value="ECO:0007669"/>
    <property type="project" value="InterPro"/>
</dbReference>
<dbReference type="FunFam" id="3.10.20.360:FF:000001">
    <property type="entry name" value="Calmodulin-regulated spectrin-associated protein 3 isoform 2"/>
    <property type="match status" value="1"/>
</dbReference>
<dbReference type="EMBL" id="BEZZ01000394">
    <property type="protein sequence ID" value="GCC31866.1"/>
    <property type="molecule type" value="Genomic_DNA"/>
</dbReference>
<feature type="region of interest" description="Disordered" evidence="8">
    <location>
        <begin position="1045"/>
        <end position="1096"/>
    </location>
</feature>
<dbReference type="InterPro" id="IPR014797">
    <property type="entry name" value="CKK_CAMSAP"/>
</dbReference>
<dbReference type="Pfam" id="PF08683">
    <property type="entry name" value="CAMSAP_CKK"/>
    <property type="match status" value="1"/>
</dbReference>
<comment type="caution">
    <text evidence="11">The sequence shown here is derived from an EMBL/GenBank/DDBJ whole genome shotgun (WGS) entry which is preliminary data.</text>
</comment>
<evidence type="ECO:0000256" key="4">
    <source>
        <dbReference type="ARBA" id="ARBA00023054"/>
    </source>
</evidence>
<feature type="region of interest" description="Disordered" evidence="8">
    <location>
        <begin position="991"/>
        <end position="1012"/>
    </location>
</feature>
<evidence type="ECO:0000313" key="11">
    <source>
        <dbReference type="EMBL" id="GCC31866.1"/>
    </source>
</evidence>
<dbReference type="GO" id="GO:0051011">
    <property type="term" value="F:microtubule minus-end binding"/>
    <property type="evidence" value="ECO:0007669"/>
    <property type="project" value="TreeGrafter"/>
</dbReference>
<feature type="region of interest" description="Disordered" evidence="8">
    <location>
        <begin position="144"/>
        <end position="163"/>
    </location>
</feature>
<dbReference type="PROSITE" id="PS50021">
    <property type="entry name" value="CH"/>
    <property type="match status" value="1"/>
</dbReference>
<dbReference type="GO" id="GO:0030507">
    <property type="term" value="F:spectrin binding"/>
    <property type="evidence" value="ECO:0007669"/>
    <property type="project" value="InterPro"/>
</dbReference>
<dbReference type="Proteomes" id="UP000287033">
    <property type="component" value="Unassembled WGS sequence"/>
</dbReference>
<feature type="region of interest" description="Disordered" evidence="8">
    <location>
        <begin position="554"/>
        <end position="653"/>
    </location>
</feature>
<evidence type="ECO:0008006" key="13">
    <source>
        <dbReference type="Google" id="ProtNLM"/>
    </source>
</evidence>
<feature type="compositionally biased region" description="Basic and acidic residues" evidence="8">
    <location>
        <begin position="563"/>
        <end position="593"/>
    </location>
</feature>
<dbReference type="Pfam" id="PF17095">
    <property type="entry name" value="CAMSAP_CC1"/>
    <property type="match status" value="1"/>
</dbReference>
<evidence type="ECO:0000256" key="8">
    <source>
        <dbReference type="SAM" id="MobiDB-lite"/>
    </source>
</evidence>
<dbReference type="PANTHER" id="PTHR21595">
    <property type="entry name" value="PATRONIN"/>
    <property type="match status" value="1"/>
</dbReference>
<dbReference type="InterPro" id="IPR036872">
    <property type="entry name" value="CH_dom_sf"/>
</dbReference>
<feature type="region of interest" description="Disordered" evidence="8">
    <location>
        <begin position="248"/>
        <end position="312"/>
    </location>
</feature>
<accession>A0A401SND4</accession>
<keyword evidence="5" id="KW-0206">Cytoskeleton</keyword>
<feature type="domain" description="CKK" evidence="10">
    <location>
        <begin position="1097"/>
        <end position="1231"/>
    </location>
</feature>
<dbReference type="PANTHER" id="PTHR21595:SF2">
    <property type="entry name" value="CALMODULIN-REGULATED SPECTRIN-ASSOCIATED PROTEIN 3"/>
    <property type="match status" value="1"/>
</dbReference>
<reference evidence="11 12" key="1">
    <citation type="journal article" date="2018" name="Nat. Ecol. Evol.">
        <title>Shark genomes provide insights into elasmobranch evolution and the origin of vertebrates.</title>
        <authorList>
            <person name="Hara Y"/>
            <person name="Yamaguchi K"/>
            <person name="Onimaru K"/>
            <person name="Kadota M"/>
            <person name="Koyanagi M"/>
            <person name="Keeley SD"/>
            <person name="Tatsumi K"/>
            <person name="Tanaka K"/>
            <person name="Motone F"/>
            <person name="Kageyama Y"/>
            <person name="Nozu R"/>
            <person name="Adachi N"/>
            <person name="Nishimura O"/>
            <person name="Nakagawa R"/>
            <person name="Tanegashima C"/>
            <person name="Kiyatake I"/>
            <person name="Matsumoto R"/>
            <person name="Murakumo K"/>
            <person name="Nishida K"/>
            <person name="Terakita A"/>
            <person name="Kuratani S"/>
            <person name="Sato K"/>
            <person name="Hyodo S Kuraku.S."/>
        </authorList>
    </citation>
    <scope>NUCLEOTIDE SEQUENCE [LARGE SCALE GENOMIC DNA]</scope>
</reference>
<feature type="compositionally biased region" description="Basic and acidic residues" evidence="8">
    <location>
        <begin position="404"/>
        <end position="417"/>
    </location>
</feature>